<protein>
    <submittedName>
        <fullName evidence="1">DUF2642 domain-containing protein</fullName>
    </submittedName>
</protein>
<name>A0ABW5RWZ8_9BACI</name>
<accession>A0ABW5RWZ8</accession>
<keyword evidence="2" id="KW-1185">Reference proteome</keyword>
<comment type="caution">
    <text evidence="1">The sequence shown here is derived from an EMBL/GenBank/DDBJ whole genome shotgun (WGS) entry which is preliminary data.</text>
</comment>
<evidence type="ECO:0000313" key="2">
    <source>
        <dbReference type="Proteomes" id="UP001597506"/>
    </source>
</evidence>
<gene>
    <name evidence="1" type="ORF">ACFSUL_15055</name>
</gene>
<dbReference type="RefSeq" id="WP_377936764.1">
    <property type="nucleotide sequence ID" value="NZ_JBHUMF010000031.1"/>
</dbReference>
<evidence type="ECO:0000313" key="1">
    <source>
        <dbReference type="EMBL" id="MFD2682057.1"/>
    </source>
</evidence>
<sequence>MKKLLLNYMGENIKLEISGGKILTGILVEVGSDIVIIYNGKDFQYVPIVHVHHIRFPSESEQEIQQPVDPPIIDYEQELSVRKILTSAKGMFTEIYVTSNQPIHGYITSIMNNYFVFHSPVHKTMFISLNHLKWLIPYDNDQSPYSLPRQDLPLRPVNISLARSFEIQMEKQVGKLVIFNIGENPNTIGKLQGIRDNILELVTARGECLYLNVNHIKTMHFT</sequence>
<organism evidence="1 2">
    <name type="scientific">Bacillus seohaeanensis</name>
    <dbReference type="NCBI Taxonomy" id="284580"/>
    <lineage>
        <taxon>Bacteria</taxon>
        <taxon>Bacillati</taxon>
        <taxon>Bacillota</taxon>
        <taxon>Bacilli</taxon>
        <taxon>Bacillales</taxon>
        <taxon>Bacillaceae</taxon>
        <taxon>Bacillus</taxon>
    </lineage>
</organism>
<dbReference type="Proteomes" id="UP001597506">
    <property type="component" value="Unassembled WGS sequence"/>
</dbReference>
<proteinExistence type="predicted"/>
<reference evidence="2" key="1">
    <citation type="journal article" date="2019" name="Int. J. Syst. Evol. Microbiol.">
        <title>The Global Catalogue of Microorganisms (GCM) 10K type strain sequencing project: providing services to taxonomists for standard genome sequencing and annotation.</title>
        <authorList>
            <consortium name="The Broad Institute Genomics Platform"/>
            <consortium name="The Broad Institute Genome Sequencing Center for Infectious Disease"/>
            <person name="Wu L."/>
            <person name="Ma J."/>
        </authorList>
    </citation>
    <scope>NUCLEOTIDE SEQUENCE [LARGE SCALE GENOMIC DNA]</scope>
    <source>
        <strain evidence="2">KCTC 3913</strain>
    </source>
</reference>
<dbReference type="EMBL" id="JBHUMF010000031">
    <property type="protein sequence ID" value="MFD2682057.1"/>
    <property type="molecule type" value="Genomic_DNA"/>
</dbReference>